<feature type="region of interest" description="Disordered" evidence="1">
    <location>
        <begin position="390"/>
        <end position="413"/>
    </location>
</feature>
<dbReference type="InterPro" id="IPR046468">
    <property type="entry name" value="Spt20-like_SEP"/>
</dbReference>
<dbReference type="GO" id="GO:0000124">
    <property type="term" value="C:SAGA complex"/>
    <property type="evidence" value="ECO:0007669"/>
    <property type="project" value="InterPro"/>
</dbReference>
<evidence type="ECO:0000313" key="3">
    <source>
        <dbReference type="EMBL" id="KAG8624321.1"/>
    </source>
</evidence>
<dbReference type="GO" id="GO:0003712">
    <property type="term" value="F:transcription coregulator activity"/>
    <property type="evidence" value="ECO:0007669"/>
    <property type="project" value="InterPro"/>
</dbReference>
<evidence type="ECO:0000259" key="2">
    <source>
        <dbReference type="Pfam" id="PF12090"/>
    </source>
</evidence>
<dbReference type="PANTHER" id="PTHR13526">
    <property type="entry name" value="TRANSCRIPTION FACTOR SPT20 HOMOLOG"/>
    <property type="match status" value="1"/>
</dbReference>
<proteinExistence type="predicted"/>
<feature type="compositionally biased region" description="Polar residues" evidence="1">
    <location>
        <begin position="541"/>
        <end position="555"/>
    </location>
</feature>
<evidence type="ECO:0000313" key="4">
    <source>
        <dbReference type="Proteomes" id="UP000809789"/>
    </source>
</evidence>
<feature type="compositionally biased region" description="Low complexity" evidence="1">
    <location>
        <begin position="251"/>
        <end position="263"/>
    </location>
</feature>
<reference evidence="3" key="1">
    <citation type="submission" date="2021-07" db="EMBL/GenBank/DDBJ databases">
        <title>Elsinoe batatas strain:CRI-CJ2 Genome sequencing and assembly.</title>
        <authorList>
            <person name="Huang L."/>
        </authorList>
    </citation>
    <scope>NUCLEOTIDE SEQUENCE</scope>
    <source>
        <strain evidence="3">CRI-CJ2</strain>
    </source>
</reference>
<feature type="region of interest" description="Disordered" evidence="1">
    <location>
        <begin position="681"/>
        <end position="741"/>
    </location>
</feature>
<feature type="region of interest" description="Disordered" evidence="1">
    <location>
        <begin position="1"/>
        <end position="26"/>
    </location>
</feature>
<feature type="domain" description="Spt20-like SEP" evidence="2">
    <location>
        <begin position="59"/>
        <end position="313"/>
    </location>
</feature>
<feature type="region of interest" description="Disordered" evidence="1">
    <location>
        <begin position="515"/>
        <end position="560"/>
    </location>
</feature>
<evidence type="ECO:0000256" key="1">
    <source>
        <dbReference type="SAM" id="MobiDB-lite"/>
    </source>
</evidence>
<dbReference type="AlphaFoldDB" id="A0A8K0KYH8"/>
<sequence>MATATIAKPTQAIRRPRPSISTRNTYKASLTGEDDDWSARSFNEPCVRTTGYILKKFRGKKPSLKVHLHPTFFRFDQQEGTFSYKSEMRTFVEHLQKETIPHELVEEFLKAGVPFYDGCLIVEVHNHRTQEVKVQKKNEQKPDSEKTFSLHKYNEHITPSPYAPFPDKQEEPANEKQKLSPDSEETEKEKKDKHDMPAPEPKQKKGTDAQVFTIVLHPTDLSRHSEMMWLSTVPLPDTKARKGSATRDAMTPTSSSTPVPSTPGGARAGNKPVKMLLEESEFYTFEADYLLATEPPLILEPAKDFDEAQTILDALEHPLHSHAPTSTQTRKRTQADMAADDAQVVREEQRMLILDERVKPSVGTDAAAEGQNGTAQLGFTKFKTLETIKQRHEEKERQRKEEEHQATLAKREHEAEMLRKRKLMEEQRKTAASQHAAQQQQMMLRQQQLNQQKQQQMQNQMQQMNGLAQNPQQQAIQQQAAMNHSSPIVRNQTPMMNSSPMVANASMNGGFPMQATASNQGAAGSPPRPSSAMHQAGMARQVSQQQHPSRNNTPGMTAATPHMASSMPMSVDRQMSATPRMNHGSPAANMQGTPNTNMMNMSTPQMNQQPNLTPQQVMHLRQQQQQRQMMQQQQMQNGGQQITAEQIQARMQNLQMQAQTGNITPQAFQAQMNQLNLLRQRAAHTQAQAQAHAQTQAQAQASHGGEAMAHSASQNPSVGTPTPQPNQQMTQQQMLAARARAQQQAQLNMQLQAAAAQNGGQVPAQLKAQIMQQNNQQYLAKQQQMTMRAQQAAVQQTQALGDPSDQETYMRNLRTQQAMMARMSQQNGQMNMQGMQGMNMQNMQNMQGMMNQNMMNMNGVQGMNGMQGMQGINGMGRGMNGMGGGMNMQQMQQMQARMQQQAQQQAGGGDLSQHFASMQNALNQSHGRGM</sequence>
<feature type="region of interest" description="Disordered" evidence="1">
    <location>
        <begin position="130"/>
        <end position="210"/>
    </location>
</feature>
<dbReference type="Pfam" id="PF12090">
    <property type="entry name" value="Spt20_SEP"/>
    <property type="match status" value="1"/>
</dbReference>
<accession>A0A8K0KYH8</accession>
<feature type="compositionally biased region" description="Low complexity" evidence="1">
    <location>
        <begin position="681"/>
        <end position="701"/>
    </location>
</feature>
<dbReference type="EMBL" id="JAESVG020000009">
    <property type="protein sequence ID" value="KAG8624321.1"/>
    <property type="molecule type" value="Genomic_DNA"/>
</dbReference>
<comment type="caution">
    <text evidence="3">The sequence shown here is derived from an EMBL/GenBank/DDBJ whole genome shotgun (WGS) entry which is preliminary data.</text>
</comment>
<protein>
    <recommendedName>
        <fullName evidence="2">Spt20-like SEP domain-containing protein</fullName>
    </recommendedName>
</protein>
<feature type="compositionally biased region" description="Basic and acidic residues" evidence="1">
    <location>
        <begin position="130"/>
        <end position="155"/>
    </location>
</feature>
<feature type="compositionally biased region" description="Low complexity" evidence="1">
    <location>
        <begin position="719"/>
        <end position="741"/>
    </location>
</feature>
<dbReference type="Proteomes" id="UP000809789">
    <property type="component" value="Unassembled WGS sequence"/>
</dbReference>
<gene>
    <name evidence="3" type="ORF">KVT40_007388</name>
</gene>
<organism evidence="3 4">
    <name type="scientific">Elsinoe batatas</name>
    <dbReference type="NCBI Taxonomy" id="2601811"/>
    <lineage>
        <taxon>Eukaryota</taxon>
        <taxon>Fungi</taxon>
        <taxon>Dikarya</taxon>
        <taxon>Ascomycota</taxon>
        <taxon>Pezizomycotina</taxon>
        <taxon>Dothideomycetes</taxon>
        <taxon>Dothideomycetidae</taxon>
        <taxon>Myriangiales</taxon>
        <taxon>Elsinoaceae</taxon>
        <taxon>Elsinoe</taxon>
    </lineage>
</organism>
<name>A0A8K0KYH8_9PEZI</name>
<keyword evidence="4" id="KW-1185">Reference proteome</keyword>
<feature type="region of interest" description="Disordered" evidence="1">
    <location>
        <begin position="238"/>
        <end position="268"/>
    </location>
</feature>
<dbReference type="PANTHER" id="PTHR13526:SF8">
    <property type="entry name" value="TRANSCRIPTION FACTOR SPT20 HOMOLOG"/>
    <property type="match status" value="1"/>
</dbReference>
<dbReference type="GO" id="GO:0006357">
    <property type="term" value="P:regulation of transcription by RNA polymerase II"/>
    <property type="evidence" value="ECO:0007669"/>
    <property type="project" value="TreeGrafter"/>
</dbReference>
<dbReference type="OrthoDB" id="1932706at2759"/>
<feature type="compositionally biased region" description="Basic and acidic residues" evidence="1">
    <location>
        <begin position="167"/>
        <end position="207"/>
    </location>
</feature>
<dbReference type="InterPro" id="IPR021950">
    <property type="entry name" value="Spt20"/>
</dbReference>